<dbReference type="RefSeq" id="WP_115330143.1">
    <property type="nucleotide sequence ID" value="NZ_CAAAHP010000004.1"/>
</dbReference>
<dbReference type="Proteomes" id="UP000254794">
    <property type="component" value="Unassembled WGS sequence"/>
</dbReference>
<evidence type="ECO:0000313" key="2">
    <source>
        <dbReference type="Proteomes" id="UP000254794"/>
    </source>
</evidence>
<reference evidence="1 2" key="1">
    <citation type="submission" date="2018-06" db="EMBL/GenBank/DDBJ databases">
        <authorList>
            <consortium name="Pathogen Informatics"/>
            <person name="Doyle S."/>
        </authorList>
    </citation>
    <scope>NUCLEOTIDE SEQUENCE [LARGE SCALE GENOMIC DNA]</scope>
    <source>
        <strain evidence="1 2">NCTC13316</strain>
    </source>
</reference>
<sequence>MAARVLDVSEDFKLRYKSFISNCKDLKEKCTATLTMNLNAAQAEFNKLNKIILLLEAWRKHKYKSSNIPPTHKLQEAMGYLKLMEQLKTRK</sequence>
<accession>A0A378JH25</accession>
<proteinExistence type="predicted"/>
<protein>
    <submittedName>
        <fullName evidence="1">Uncharacterized protein</fullName>
    </submittedName>
</protein>
<name>A0A378JH25_9GAMM</name>
<evidence type="ECO:0000313" key="1">
    <source>
        <dbReference type="EMBL" id="STX50424.1"/>
    </source>
</evidence>
<gene>
    <name evidence="1" type="ORF">NCTC13316_00505</name>
</gene>
<keyword evidence="2" id="KW-1185">Reference proteome</keyword>
<dbReference type="AlphaFoldDB" id="A0A378JH25"/>
<organism evidence="1 2">
    <name type="scientific">Legionella busanensis</name>
    <dbReference type="NCBI Taxonomy" id="190655"/>
    <lineage>
        <taxon>Bacteria</taxon>
        <taxon>Pseudomonadati</taxon>
        <taxon>Pseudomonadota</taxon>
        <taxon>Gammaproteobacteria</taxon>
        <taxon>Legionellales</taxon>
        <taxon>Legionellaceae</taxon>
        <taxon>Legionella</taxon>
    </lineage>
</organism>
<dbReference type="EMBL" id="UGOD01000001">
    <property type="protein sequence ID" value="STX50424.1"/>
    <property type="molecule type" value="Genomic_DNA"/>
</dbReference>